<proteinExistence type="predicted"/>
<evidence type="ECO:0000313" key="1">
    <source>
        <dbReference type="EMBL" id="GFD61131.1"/>
    </source>
</evidence>
<feature type="non-terminal residue" evidence="1">
    <location>
        <position position="78"/>
    </location>
</feature>
<name>A0A699XW00_TANCI</name>
<dbReference type="EMBL" id="BKCJ011887185">
    <property type="protein sequence ID" value="GFD61131.1"/>
    <property type="molecule type" value="Genomic_DNA"/>
</dbReference>
<sequence>LFVLPVGHVFGGGVHVNDGAIDIRGDNPVADGFQGDLRTLLLHLQRNGKGMALLQQLVRAQQGKDDQADRRREVDHQQ</sequence>
<dbReference type="AlphaFoldDB" id="A0A699XW00"/>
<gene>
    <name evidence="1" type="ORF">Tci_933100</name>
</gene>
<feature type="non-terminal residue" evidence="1">
    <location>
        <position position="1"/>
    </location>
</feature>
<protein>
    <submittedName>
        <fullName evidence="1">Uncharacterized protein</fullName>
    </submittedName>
</protein>
<comment type="caution">
    <text evidence="1">The sequence shown here is derived from an EMBL/GenBank/DDBJ whole genome shotgun (WGS) entry which is preliminary data.</text>
</comment>
<organism evidence="1">
    <name type="scientific">Tanacetum cinerariifolium</name>
    <name type="common">Dalmatian daisy</name>
    <name type="synonym">Chrysanthemum cinerariifolium</name>
    <dbReference type="NCBI Taxonomy" id="118510"/>
    <lineage>
        <taxon>Eukaryota</taxon>
        <taxon>Viridiplantae</taxon>
        <taxon>Streptophyta</taxon>
        <taxon>Embryophyta</taxon>
        <taxon>Tracheophyta</taxon>
        <taxon>Spermatophyta</taxon>
        <taxon>Magnoliopsida</taxon>
        <taxon>eudicotyledons</taxon>
        <taxon>Gunneridae</taxon>
        <taxon>Pentapetalae</taxon>
        <taxon>asterids</taxon>
        <taxon>campanulids</taxon>
        <taxon>Asterales</taxon>
        <taxon>Asteraceae</taxon>
        <taxon>Asteroideae</taxon>
        <taxon>Anthemideae</taxon>
        <taxon>Anthemidinae</taxon>
        <taxon>Tanacetum</taxon>
    </lineage>
</organism>
<accession>A0A699XW00</accession>
<reference evidence="1" key="1">
    <citation type="journal article" date="2019" name="Sci. Rep.">
        <title>Draft genome of Tanacetum cinerariifolium, the natural source of mosquito coil.</title>
        <authorList>
            <person name="Yamashiro T."/>
            <person name="Shiraishi A."/>
            <person name="Satake H."/>
            <person name="Nakayama K."/>
        </authorList>
    </citation>
    <scope>NUCLEOTIDE SEQUENCE</scope>
</reference>